<organism evidence="3 4">
    <name type="scientific">Phenylobacterium montanum</name>
    <dbReference type="NCBI Taxonomy" id="2823693"/>
    <lineage>
        <taxon>Bacteria</taxon>
        <taxon>Pseudomonadati</taxon>
        <taxon>Pseudomonadota</taxon>
        <taxon>Alphaproteobacteria</taxon>
        <taxon>Caulobacterales</taxon>
        <taxon>Caulobacteraceae</taxon>
        <taxon>Phenylobacterium</taxon>
    </lineage>
</organism>
<feature type="domain" description="Protein NO VEIN C-terminal" evidence="2">
    <location>
        <begin position="243"/>
        <end position="320"/>
    </location>
</feature>
<feature type="domain" description="Type IV methyl-directed restriction enzyme EcoKMcrB subunit DNA-binding" evidence="1">
    <location>
        <begin position="27"/>
        <end position="180"/>
    </location>
</feature>
<dbReference type="Pfam" id="PF12102">
    <property type="entry name" value="MrcB_N"/>
    <property type="match status" value="1"/>
</dbReference>
<gene>
    <name evidence="3" type="ORF">KCG34_18085</name>
</gene>
<dbReference type="InterPro" id="IPR024975">
    <property type="entry name" value="NOV_C"/>
</dbReference>
<evidence type="ECO:0000259" key="2">
    <source>
        <dbReference type="Pfam" id="PF13020"/>
    </source>
</evidence>
<sequence length="362" mass="39553">MIDELRQVCALQPQYSPENTPPMQERSRLIRQALPAAFRGLENDLRAALGGFADTFTVGASDGIGRKTEAPWVRICAASMSPTPRDGFYVVVHFAADGSAVFVTIGCGSTIWANGELRAVSDEELTKRRAWARSVLEERFGSIAPFTDEIRLGARAALPKTFEKATAVAKRIEVSDLDDDAFRYLLIRATRMLRALYHAQRQGSHLNAATLAEAQLEAISRPSRAAIAGQGFRLSAAERKAVELRAMEAARGWLESAGYRARDVSGSASFDFEALKSGDLVKVEVKGTTGEGSDAIFMTKNEVDLHTSERGRTGIIIVSNIKLDRRSGEPVGLGGDLFCDMAWDIEAWDKVPMAFKLVRKLA</sequence>
<dbReference type="InterPro" id="IPR021961">
    <property type="entry name" value="McrB_DNA-bd"/>
</dbReference>
<dbReference type="Proteomes" id="UP000676409">
    <property type="component" value="Chromosome"/>
</dbReference>
<dbReference type="AlphaFoldDB" id="A0A975FZ34"/>
<reference evidence="3" key="1">
    <citation type="submission" date="2021-04" db="EMBL/GenBank/DDBJ databases">
        <title>The complete genome sequence of Caulobacter sp. S6.</title>
        <authorList>
            <person name="Tang Y."/>
            <person name="Ouyang W."/>
            <person name="Liu Q."/>
            <person name="Huang B."/>
            <person name="Guo Z."/>
            <person name="Lei P."/>
        </authorList>
    </citation>
    <scope>NUCLEOTIDE SEQUENCE</scope>
    <source>
        <strain evidence="3">S6</strain>
    </source>
</reference>
<dbReference type="Pfam" id="PF13020">
    <property type="entry name" value="NOV_C"/>
    <property type="match status" value="1"/>
</dbReference>
<evidence type="ECO:0000259" key="1">
    <source>
        <dbReference type="Pfam" id="PF12102"/>
    </source>
</evidence>
<dbReference type="Gene3D" id="3.30.920.90">
    <property type="match status" value="1"/>
</dbReference>
<evidence type="ECO:0000313" key="3">
    <source>
        <dbReference type="EMBL" id="QUD86966.1"/>
    </source>
</evidence>
<dbReference type="EMBL" id="CP073078">
    <property type="protein sequence ID" value="QUD86966.1"/>
    <property type="molecule type" value="Genomic_DNA"/>
</dbReference>
<dbReference type="RefSeq" id="WP_211937018.1">
    <property type="nucleotide sequence ID" value="NZ_CP073078.1"/>
</dbReference>
<protein>
    <submittedName>
        <fullName evidence="3">DUF3578 domain-containing protein</fullName>
    </submittedName>
</protein>
<dbReference type="KEGG" id="caul:KCG34_18085"/>
<accession>A0A975FZ34</accession>
<keyword evidence="4" id="KW-1185">Reference proteome</keyword>
<proteinExistence type="predicted"/>
<name>A0A975FZ34_9CAUL</name>
<evidence type="ECO:0000313" key="4">
    <source>
        <dbReference type="Proteomes" id="UP000676409"/>
    </source>
</evidence>